<dbReference type="Gene3D" id="1.10.555.10">
    <property type="entry name" value="Rho GTPase activation protein"/>
    <property type="match status" value="1"/>
</dbReference>
<accession>J9DUK1</accession>
<dbReference type="InterPro" id="IPR000198">
    <property type="entry name" value="RhoGAP_dom"/>
</dbReference>
<dbReference type="InParanoid" id="J9DUK1"/>
<dbReference type="SUPFAM" id="SSF48350">
    <property type="entry name" value="GTPase activation domain, GAP"/>
    <property type="match status" value="1"/>
</dbReference>
<reference evidence="2 3" key="1">
    <citation type="submission" date="2011-08" db="EMBL/GenBank/DDBJ databases">
        <authorList>
            <person name="Liu Z.J."/>
            <person name="Shi F.L."/>
            <person name="Lu J.Q."/>
            <person name="Li M."/>
            <person name="Wang Z.L."/>
        </authorList>
    </citation>
    <scope>NUCLEOTIDE SEQUENCE [LARGE SCALE GENOMIC DNA]</scope>
    <source>
        <strain evidence="2 3">USNM 41457</strain>
    </source>
</reference>
<organism evidence="2 3">
    <name type="scientific">Edhazardia aedis (strain USNM 41457)</name>
    <name type="common">Microsporidian parasite</name>
    <dbReference type="NCBI Taxonomy" id="1003232"/>
    <lineage>
        <taxon>Eukaryota</taxon>
        <taxon>Fungi</taxon>
        <taxon>Fungi incertae sedis</taxon>
        <taxon>Microsporidia</taxon>
        <taxon>Edhazardia</taxon>
    </lineage>
</organism>
<dbReference type="VEuPathDB" id="MicrosporidiaDB:EDEG_00094"/>
<dbReference type="EMBL" id="AFBI03000001">
    <property type="protein sequence ID" value="EJW04977.1"/>
    <property type="molecule type" value="Genomic_DNA"/>
</dbReference>
<evidence type="ECO:0000313" key="3">
    <source>
        <dbReference type="Proteomes" id="UP000003163"/>
    </source>
</evidence>
<comment type="caution">
    <text evidence="2">The sequence shown here is derived from an EMBL/GenBank/DDBJ whole genome shotgun (WGS) entry which is preliminary data.</text>
</comment>
<dbReference type="Proteomes" id="UP000003163">
    <property type="component" value="Unassembled WGS sequence"/>
</dbReference>
<dbReference type="AlphaFoldDB" id="J9DUK1"/>
<evidence type="ECO:0000313" key="2">
    <source>
        <dbReference type="EMBL" id="EJW04977.1"/>
    </source>
</evidence>
<reference evidence="3" key="2">
    <citation type="submission" date="2015-07" db="EMBL/GenBank/DDBJ databases">
        <title>Contrasting host-pathogen interactions and genome evolution in two generalist and specialist microsporidian pathogens of mosquitoes.</title>
        <authorList>
            <consortium name="The Broad Institute Genomics Platform"/>
            <consortium name="The Broad Institute Genome Sequencing Center for Infectious Disease"/>
            <person name="Cuomo C.A."/>
            <person name="Sanscrainte N.D."/>
            <person name="Goldberg J.M."/>
            <person name="Heiman D."/>
            <person name="Young S."/>
            <person name="Zeng Q."/>
            <person name="Becnel J.J."/>
            <person name="Birren B.W."/>
        </authorList>
    </citation>
    <scope>NUCLEOTIDE SEQUENCE [LARGE SCALE GENOMIC DNA]</scope>
    <source>
        <strain evidence="3">USNM 41457</strain>
    </source>
</reference>
<sequence length="295" mass="34398">MKIGMCVKEFEKYLSSTRSVNNLSDEGFEIYKANFIRKYEKEIRSILIKDEADIISKKSALTVFLKNEPEFKSLVKKDLHTKICYDVDGIMAPREFVILIDTALSMNLQTVGIFRLGFDIYVQGKAFNYFLKMLYNDYDEVAIRDYLTLKCDIHMVTGMIRDMLYMHKGQLVPLGFIEMLHKTYFCGNDHVRFVTITAIYYSIPKHQRVILECLAKFFHIAAEENTKIIDSKHRIMSFRSICAVFVAETMLKNDQLYRSTNYINDLVDVLNYLLEEMKNIVAIKDNLFPLGAELN</sequence>
<dbReference type="HOGENOM" id="CLU_943412_0_0_1"/>
<dbReference type="GO" id="GO:0007165">
    <property type="term" value="P:signal transduction"/>
    <property type="evidence" value="ECO:0007669"/>
    <property type="project" value="InterPro"/>
</dbReference>
<feature type="domain" description="Rho-GAP" evidence="1">
    <location>
        <begin position="85"/>
        <end position="281"/>
    </location>
</feature>
<dbReference type="InterPro" id="IPR008936">
    <property type="entry name" value="Rho_GTPase_activation_prot"/>
</dbReference>
<protein>
    <recommendedName>
        <fullName evidence="1">Rho-GAP domain-containing protein</fullName>
    </recommendedName>
</protein>
<dbReference type="PROSITE" id="PS50238">
    <property type="entry name" value="RHOGAP"/>
    <property type="match status" value="1"/>
</dbReference>
<keyword evidence="3" id="KW-1185">Reference proteome</keyword>
<name>J9DUK1_EDHAE</name>
<evidence type="ECO:0000259" key="1">
    <source>
        <dbReference type="PROSITE" id="PS50238"/>
    </source>
</evidence>
<proteinExistence type="predicted"/>
<dbReference type="Pfam" id="PF00620">
    <property type="entry name" value="RhoGAP"/>
    <property type="match status" value="1"/>
</dbReference>
<gene>
    <name evidence="2" type="ORF">EDEG_00094</name>
</gene>